<dbReference type="Proteomes" id="UP000199708">
    <property type="component" value="Unassembled WGS sequence"/>
</dbReference>
<dbReference type="STRING" id="120956.SAMN05421791_103125"/>
<dbReference type="InterPro" id="IPR039076">
    <property type="entry name" value="DivIC"/>
</dbReference>
<feature type="coiled-coil region" evidence="1">
    <location>
        <begin position="71"/>
        <end position="98"/>
    </location>
</feature>
<dbReference type="InterPro" id="IPR007060">
    <property type="entry name" value="FtsL/DivIC"/>
</dbReference>
<sequence length="128" mass="15045">MKKLNEKNNQQPNRKILPFDQTNRPLKASKKSRQGRFSKHMIPIVGVFLTCLSIFSLFQSFQKHKEVTNQLVQAEVSLKDSIEKNKQAKAEYELSKDKEYIAKIARKDYFFSKDNEIIFDIEEESSEQ</sequence>
<keyword evidence="1" id="KW-0175">Coiled coil</keyword>
<keyword evidence="5" id="KW-1185">Reference proteome</keyword>
<evidence type="ECO:0000256" key="3">
    <source>
        <dbReference type="SAM" id="Phobius"/>
    </source>
</evidence>
<dbReference type="GO" id="GO:0051301">
    <property type="term" value="P:cell division"/>
    <property type="evidence" value="ECO:0007669"/>
    <property type="project" value="UniProtKB-KW"/>
</dbReference>
<dbReference type="OrthoDB" id="2991180at2"/>
<keyword evidence="3" id="KW-1133">Transmembrane helix</keyword>
<keyword evidence="3" id="KW-0812">Transmembrane</keyword>
<dbReference type="RefSeq" id="WP_143406548.1">
    <property type="nucleotide sequence ID" value="NZ_FNCK01000003.1"/>
</dbReference>
<proteinExistence type="predicted"/>
<name>A0A1G7RPR1_9LACT</name>
<evidence type="ECO:0000256" key="1">
    <source>
        <dbReference type="SAM" id="Coils"/>
    </source>
</evidence>
<keyword evidence="3" id="KW-0472">Membrane</keyword>
<dbReference type="PANTHER" id="PTHR40027">
    <property type="entry name" value="CELL DIVISION PROTEIN DIVIC"/>
    <property type="match status" value="1"/>
</dbReference>
<organism evidence="4 5">
    <name type="scientific">Facklamia miroungae</name>
    <dbReference type="NCBI Taxonomy" id="120956"/>
    <lineage>
        <taxon>Bacteria</taxon>
        <taxon>Bacillati</taxon>
        <taxon>Bacillota</taxon>
        <taxon>Bacilli</taxon>
        <taxon>Lactobacillales</taxon>
        <taxon>Aerococcaceae</taxon>
        <taxon>Facklamia</taxon>
    </lineage>
</organism>
<accession>A0A1G7RPR1</accession>
<feature type="region of interest" description="Disordered" evidence="2">
    <location>
        <begin position="1"/>
        <end position="35"/>
    </location>
</feature>
<keyword evidence="4" id="KW-0132">Cell division</keyword>
<evidence type="ECO:0000313" key="5">
    <source>
        <dbReference type="Proteomes" id="UP000199708"/>
    </source>
</evidence>
<feature type="transmembrane region" description="Helical" evidence="3">
    <location>
        <begin position="40"/>
        <end position="58"/>
    </location>
</feature>
<gene>
    <name evidence="4" type="ORF">SAMN05421791_103125</name>
</gene>
<protein>
    <submittedName>
        <fullName evidence="4">Cell division protein DivIC</fullName>
    </submittedName>
</protein>
<dbReference type="AlphaFoldDB" id="A0A1G7RPR1"/>
<dbReference type="EMBL" id="FNCK01000003">
    <property type="protein sequence ID" value="SDG12633.1"/>
    <property type="molecule type" value="Genomic_DNA"/>
</dbReference>
<dbReference type="Pfam" id="PF04977">
    <property type="entry name" value="DivIC"/>
    <property type="match status" value="1"/>
</dbReference>
<evidence type="ECO:0000256" key="2">
    <source>
        <dbReference type="SAM" id="MobiDB-lite"/>
    </source>
</evidence>
<dbReference type="PANTHER" id="PTHR40027:SF1">
    <property type="entry name" value="CELL DIVISION PROTEIN DIVIC"/>
    <property type="match status" value="1"/>
</dbReference>
<reference evidence="4 5" key="1">
    <citation type="submission" date="2016-10" db="EMBL/GenBank/DDBJ databases">
        <authorList>
            <person name="de Groot N.N."/>
        </authorList>
    </citation>
    <scope>NUCLEOTIDE SEQUENCE [LARGE SCALE GENOMIC DNA]</scope>
    <source>
        <strain evidence="4 5">ATCC BAA-466</strain>
    </source>
</reference>
<evidence type="ECO:0000313" key="4">
    <source>
        <dbReference type="EMBL" id="SDG12633.1"/>
    </source>
</evidence>
<keyword evidence="4" id="KW-0131">Cell cycle</keyword>